<keyword evidence="3" id="KW-1185">Reference proteome</keyword>
<keyword evidence="1" id="KW-0472">Membrane</keyword>
<dbReference type="AlphaFoldDB" id="A0ABD5XL94"/>
<proteinExistence type="predicted"/>
<dbReference type="Proteomes" id="UP001596460">
    <property type="component" value="Unassembled WGS sequence"/>
</dbReference>
<dbReference type="RefSeq" id="WP_390245877.1">
    <property type="nucleotide sequence ID" value="NZ_JBHTAB010000008.1"/>
</dbReference>
<evidence type="ECO:0000313" key="3">
    <source>
        <dbReference type="Proteomes" id="UP001596460"/>
    </source>
</evidence>
<dbReference type="EMBL" id="JBHTAB010000008">
    <property type="protein sequence ID" value="MFC7130543.1"/>
    <property type="molecule type" value="Genomic_DNA"/>
</dbReference>
<gene>
    <name evidence="2" type="ORF">ACFQI8_14210</name>
</gene>
<evidence type="ECO:0000313" key="2">
    <source>
        <dbReference type="EMBL" id="MFC7130543.1"/>
    </source>
</evidence>
<accession>A0ABD5XL94</accession>
<sequence length="340" mass="37996">MKRRTFIQSTAIGLGLGVGDVGAMSSHGELEFIDEFGYGVADFFHNSWGVGDLEDELEEVVDFTCYAYGEIEELGSDEEQETPKEPGFLDGFQTLALEELDDNPETYDWILNHIEDVVTLLDYIDVFPDDLGEKLDGVTTYGKKLTKFIPLVANVKQILDTGCNIYDKISAGKSPSESTYVEFFKYVALTIIEVILLVTGASVSYRVAFGATGWANRRMINVVGRRLGWRAYSWVLSQVHWGVRISFAEGLGQAISDVTEIVSQQLVSASTDAGNPLSKSEAQEIAKNDVRTMAAYTDGWGMAYETWKLGQWRKRQIREASQQREQITEQVDTFLESLPI</sequence>
<organism evidence="2 3">
    <name type="scientific">Haloferax chudinovii</name>
    <dbReference type="NCBI Taxonomy" id="1109010"/>
    <lineage>
        <taxon>Archaea</taxon>
        <taxon>Methanobacteriati</taxon>
        <taxon>Methanobacteriota</taxon>
        <taxon>Stenosarchaea group</taxon>
        <taxon>Halobacteria</taxon>
        <taxon>Halobacteriales</taxon>
        <taxon>Haloferacaceae</taxon>
        <taxon>Haloferax</taxon>
    </lineage>
</organism>
<comment type="caution">
    <text evidence="2">The sequence shown here is derived from an EMBL/GenBank/DDBJ whole genome shotgun (WGS) entry which is preliminary data.</text>
</comment>
<evidence type="ECO:0000256" key="1">
    <source>
        <dbReference type="SAM" id="Phobius"/>
    </source>
</evidence>
<feature type="transmembrane region" description="Helical" evidence="1">
    <location>
        <begin position="183"/>
        <end position="209"/>
    </location>
</feature>
<name>A0ABD5XL94_9EURY</name>
<keyword evidence="1" id="KW-0812">Transmembrane</keyword>
<protein>
    <submittedName>
        <fullName evidence="2">Uncharacterized protein</fullName>
    </submittedName>
</protein>
<reference evidence="2 3" key="1">
    <citation type="journal article" date="2019" name="Int. J. Syst. Evol. Microbiol.">
        <title>The Global Catalogue of Microorganisms (GCM) 10K type strain sequencing project: providing services to taxonomists for standard genome sequencing and annotation.</title>
        <authorList>
            <consortium name="The Broad Institute Genomics Platform"/>
            <consortium name="The Broad Institute Genome Sequencing Center for Infectious Disease"/>
            <person name="Wu L."/>
            <person name="Ma J."/>
        </authorList>
    </citation>
    <scope>NUCLEOTIDE SEQUENCE [LARGE SCALE GENOMIC DNA]</scope>
    <source>
        <strain evidence="2 3">DSM 26526</strain>
    </source>
</reference>
<keyword evidence="1" id="KW-1133">Transmembrane helix</keyword>